<proteinExistence type="predicted"/>
<evidence type="ECO:0000313" key="1">
    <source>
        <dbReference type="EMBL" id="MBB5844066.1"/>
    </source>
</evidence>
<dbReference type="Proteomes" id="UP000536685">
    <property type="component" value="Unassembled WGS sequence"/>
</dbReference>
<organism evidence="1 2">
    <name type="scientific">Conyzicola lurida</name>
    <dbReference type="NCBI Taxonomy" id="1172621"/>
    <lineage>
        <taxon>Bacteria</taxon>
        <taxon>Bacillati</taxon>
        <taxon>Actinomycetota</taxon>
        <taxon>Actinomycetes</taxon>
        <taxon>Micrococcales</taxon>
        <taxon>Microbacteriaceae</taxon>
        <taxon>Conyzicola</taxon>
    </lineage>
</organism>
<dbReference type="EMBL" id="JACHMJ010000001">
    <property type="protein sequence ID" value="MBB5844066.1"/>
    <property type="molecule type" value="Genomic_DNA"/>
</dbReference>
<dbReference type="AlphaFoldDB" id="A0A841AQU1"/>
<name>A0A841AQU1_9MICO</name>
<keyword evidence="2" id="KW-1185">Reference proteome</keyword>
<sequence>MAFVQFELPDDLADEALEEARSRGLTVAELALSSFEDYLVDLRDLRSL</sequence>
<protein>
    <submittedName>
        <fullName evidence="1">Uncharacterized protein</fullName>
    </submittedName>
</protein>
<dbReference type="RefSeq" id="WP_184237865.1">
    <property type="nucleotide sequence ID" value="NZ_JACHMJ010000001.1"/>
</dbReference>
<gene>
    <name evidence="1" type="ORF">HD599_002389</name>
</gene>
<evidence type="ECO:0000313" key="2">
    <source>
        <dbReference type="Proteomes" id="UP000536685"/>
    </source>
</evidence>
<accession>A0A841AQU1</accession>
<comment type="caution">
    <text evidence="1">The sequence shown here is derived from an EMBL/GenBank/DDBJ whole genome shotgun (WGS) entry which is preliminary data.</text>
</comment>
<reference evidence="1 2" key="1">
    <citation type="submission" date="2020-08" db="EMBL/GenBank/DDBJ databases">
        <title>Sequencing the genomes of 1000 actinobacteria strains.</title>
        <authorList>
            <person name="Klenk H.-P."/>
        </authorList>
    </citation>
    <scope>NUCLEOTIDE SEQUENCE [LARGE SCALE GENOMIC DNA]</scope>
    <source>
        <strain evidence="1 2">DSM 105784</strain>
    </source>
</reference>